<proteinExistence type="predicted"/>
<evidence type="ECO:0000313" key="2">
    <source>
        <dbReference type="Proteomes" id="UP000245910"/>
    </source>
</evidence>
<evidence type="ECO:0000313" key="1">
    <source>
        <dbReference type="EMBL" id="CEI65085.1"/>
    </source>
</evidence>
<accession>A0A2L2TWV9</accession>
<protein>
    <submittedName>
        <fullName evidence="1">Uncharacterized protein</fullName>
    </submittedName>
</protein>
<organism evidence="1 2">
    <name type="scientific">Fusarium venenatum</name>
    <dbReference type="NCBI Taxonomy" id="56646"/>
    <lineage>
        <taxon>Eukaryota</taxon>
        <taxon>Fungi</taxon>
        <taxon>Dikarya</taxon>
        <taxon>Ascomycota</taxon>
        <taxon>Pezizomycotina</taxon>
        <taxon>Sordariomycetes</taxon>
        <taxon>Hypocreomycetidae</taxon>
        <taxon>Hypocreales</taxon>
        <taxon>Nectriaceae</taxon>
        <taxon>Fusarium</taxon>
    </lineage>
</organism>
<keyword evidence="2" id="KW-1185">Reference proteome</keyword>
<reference evidence="2" key="1">
    <citation type="submission" date="2014-10" db="EMBL/GenBank/DDBJ databases">
        <authorList>
            <person name="King R."/>
        </authorList>
    </citation>
    <scope>NUCLEOTIDE SEQUENCE [LARGE SCALE GENOMIC DNA]</scope>
    <source>
        <strain evidence="2">A3/5</strain>
    </source>
</reference>
<name>A0A2L2TWV9_9HYPO</name>
<dbReference type="Proteomes" id="UP000245910">
    <property type="component" value="Chromosome I"/>
</dbReference>
<dbReference type="EMBL" id="LN649229">
    <property type="protein sequence ID" value="CEI65085.1"/>
    <property type="molecule type" value="Genomic_DNA"/>
</dbReference>
<sequence length="102" mass="11773">MGRNKKKKRRIEAIVRTWLSCATYLLKTVPCRSVKAGAGDPRNYLERKHQNKTCRTNRRLCSRWMLDIEYGITSSADPESKRHKGSACVVLTRYDQIDSISV</sequence>
<dbReference type="AlphaFoldDB" id="A0A2L2TWV9"/>